<feature type="chain" id="PRO_5010433331" description="Peptidoglycan-binding protein, CsiV" evidence="1">
    <location>
        <begin position="25"/>
        <end position="191"/>
    </location>
</feature>
<organism evidence="2 3">
    <name type="scientific">Thiohalorhabdus denitrificans</name>
    <dbReference type="NCBI Taxonomy" id="381306"/>
    <lineage>
        <taxon>Bacteria</taxon>
        <taxon>Pseudomonadati</taxon>
        <taxon>Pseudomonadota</taxon>
        <taxon>Gammaproteobacteria</taxon>
        <taxon>Thiohalorhabdales</taxon>
        <taxon>Thiohalorhabdaceae</taxon>
        <taxon>Thiohalorhabdus</taxon>
    </lineage>
</organism>
<gene>
    <name evidence="2" type="ORF">SAMN05661077_2225</name>
</gene>
<evidence type="ECO:0000313" key="3">
    <source>
        <dbReference type="Proteomes" id="UP000183104"/>
    </source>
</evidence>
<keyword evidence="1" id="KW-0732">Signal</keyword>
<dbReference type="AlphaFoldDB" id="A0A0P9C6D1"/>
<feature type="signal peptide" evidence="1">
    <location>
        <begin position="1"/>
        <end position="24"/>
    </location>
</feature>
<dbReference type="RefSeq" id="WP_054965661.1">
    <property type="nucleotide sequence ID" value="NZ_FMUN01000006.1"/>
</dbReference>
<keyword evidence="3" id="KW-1185">Reference proteome</keyword>
<name>A0A0P9C6D1_9GAMM</name>
<evidence type="ECO:0008006" key="4">
    <source>
        <dbReference type="Google" id="ProtNLM"/>
    </source>
</evidence>
<evidence type="ECO:0000256" key="1">
    <source>
        <dbReference type="SAM" id="SignalP"/>
    </source>
</evidence>
<proteinExistence type="predicted"/>
<dbReference type="Proteomes" id="UP000183104">
    <property type="component" value="Unassembled WGS sequence"/>
</dbReference>
<dbReference type="EMBL" id="FMUN01000006">
    <property type="protein sequence ID" value="SCY47617.1"/>
    <property type="molecule type" value="Genomic_DNA"/>
</dbReference>
<accession>A0A0P9C6D1</accession>
<sequence>MSAHALAGFLLALVTALWTGPAAAESEIGGVYSLELGQSRERAEQALADDEHFRRIAARHFEGFPLYEVTLGSHEFHVHPRFRDDRLAEITLQFQEKASSNDVDPLIHEQLAFGLSTFRTRFGEPDQVFLEPREVAPRDFEEDDRVVTHQWTQGERVAQLLLWREGFTYGAEILLAEQSAREPEGSPAEAF</sequence>
<protein>
    <recommendedName>
        <fullName evidence="4">Peptidoglycan-binding protein, CsiV</fullName>
    </recommendedName>
</protein>
<reference evidence="3" key="1">
    <citation type="submission" date="2016-10" db="EMBL/GenBank/DDBJ databases">
        <authorList>
            <person name="Varghese N."/>
        </authorList>
    </citation>
    <scope>NUCLEOTIDE SEQUENCE [LARGE SCALE GENOMIC DNA]</scope>
    <source>
        <strain evidence="3">HL 19</strain>
    </source>
</reference>
<evidence type="ECO:0000313" key="2">
    <source>
        <dbReference type="EMBL" id="SCY47617.1"/>
    </source>
</evidence>